<evidence type="ECO:0000256" key="9">
    <source>
        <dbReference type="HAMAP-Rule" id="MF_00303"/>
    </source>
</evidence>
<comment type="catalytic activity">
    <reaction evidence="1 9 10">
        <text>[protein]-peptidylproline (omega=180) = [protein]-peptidylproline (omega=0)</text>
        <dbReference type="Rhea" id="RHEA:16237"/>
        <dbReference type="Rhea" id="RHEA-COMP:10747"/>
        <dbReference type="Rhea" id="RHEA-COMP:10748"/>
        <dbReference type="ChEBI" id="CHEBI:83833"/>
        <dbReference type="ChEBI" id="CHEBI:83834"/>
        <dbReference type="EC" id="5.2.1.8"/>
    </reaction>
</comment>
<dbReference type="InterPro" id="IPR008880">
    <property type="entry name" value="Trigger_fac_C"/>
</dbReference>
<dbReference type="SUPFAM" id="SSF54534">
    <property type="entry name" value="FKBP-like"/>
    <property type="match status" value="1"/>
</dbReference>
<feature type="domain" description="PPIase FKBP-type" evidence="12">
    <location>
        <begin position="163"/>
        <end position="240"/>
    </location>
</feature>
<dbReference type="InterPro" id="IPR037041">
    <property type="entry name" value="Trigger_fac_C_sf"/>
</dbReference>
<dbReference type="Pfam" id="PF05698">
    <property type="entry name" value="Trigger_C"/>
    <property type="match status" value="1"/>
</dbReference>
<comment type="domain">
    <text evidence="9">Consists of 3 domains; the N-terminus binds the ribosome, the middle domain has PPIase activity, while the C-terminus has intrinsic chaperone activity on its own.</text>
</comment>
<accession>S7UND9</accession>
<evidence type="ECO:0000256" key="10">
    <source>
        <dbReference type="PROSITE-ProRule" id="PRU00277"/>
    </source>
</evidence>
<dbReference type="EC" id="5.2.1.8" evidence="3 9"/>
<dbReference type="GO" id="GO:0044183">
    <property type="term" value="F:protein folding chaperone"/>
    <property type="evidence" value="ECO:0007669"/>
    <property type="project" value="TreeGrafter"/>
</dbReference>
<dbReference type="PATRIC" id="fig|1121405.3.peg.3567"/>
<evidence type="ECO:0000256" key="5">
    <source>
        <dbReference type="ARBA" id="ARBA00023110"/>
    </source>
</evidence>
<keyword evidence="9 11" id="KW-0132">Cell division</keyword>
<name>S7UND9_DESML</name>
<dbReference type="GO" id="GO:0051301">
    <property type="term" value="P:cell division"/>
    <property type="evidence" value="ECO:0007669"/>
    <property type="project" value="UniProtKB-KW"/>
</dbReference>
<dbReference type="SUPFAM" id="SSF109998">
    <property type="entry name" value="Triger factor/SurA peptide-binding domain-like"/>
    <property type="match status" value="1"/>
</dbReference>
<dbReference type="PIRSF" id="PIRSF003095">
    <property type="entry name" value="Trigger_factor"/>
    <property type="match status" value="1"/>
</dbReference>
<evidence type="ECO:0000256" key="8">
    <source>
        <dbReference type="ARBA" id="ARBA00029986"/>
    </source>
</evidence>
<dbReference type="SUPFAM" id="SSF102735">
    <property type="entry name" value="Trigger factor ribosome-binding domain"/>
    <property type="match status" value="1"/>
</dbReference>
<protein>
    <recommendedName>
        <fullName evidence="4 9">Trigger factor</fullName>
        <shortName evidence="9">TF</shortName>
        <ecNumber evidence="3 9">5.2.1.8</ecNumber>
    </recommendedName>
    <alternativeName>
        <fullName evidence="8 9">PPIase</fullName>
    </alternativeName>
</protein>
<evidence type="ECO:0000313" key="13">
    <source>
        <dbReference type="EMBL" id="EPR35534.1"/>
    </source>
</evidence>
<dbReference type="GO" id="GO:0043022">
    <property type="term" value="F:ribosome binding"/>
    <property type="evidence" value="ECO:0007669"/>
    <property type="project" value="TreeGrafter"/>
</dbReference>
<dbReference type="InterPro" id="IPR036611">
    <property type="entry name" value="Trigger_fac_ribosome-bd_sf"/>
</dbReference>
<evidence type="ECO:0000259" key="12">
    <source>
        <dbReference type="PROSITE" id="PS50059"/>
    </source>
</evidence>
<reference evidence="13 14" key="1">
    <citation type="journal article" date="2013" name="Genome Announc.">
        <title>Draft genome sequences for three mercury-methylating, sulfate-reducing bacteria.</title>
        <authorList>
            <person name="Brown S.D."/>
            <person name="Hurt R.A.Jr."/>
            <person name="Gilmour C.C."/>
            <person name="Elias D.A."/>
        </authorList>
    </citation>
    <scope>NUCLEOTIDE SEQUENCE [LARGE SCALE GENOMIC DNA]</scope>
    <source>
        <strain evidence="13 14">DSM 2059</strain>
    </source>
</reference>
<dbReference type="Pfam" id="PF05697">
    <property type="entry name" value="Trigger_N"/>
    <property type="match status" value="1"/>
</dbReference>
<keyword evidence="5 9" id="KW-0697">Rotamase</keyword>
<dbReference type="PANTHER" id="PTHR30560:SF3">
    <property type="entry name" value="TRIGGER FACTOR-LIKE PROTEIN TIG, CHLOROPLASTIC"/>
    <property type="match status" value="1"/>
</dbReference>
<evidence type="ECO:0000256" key="7">
    <source>
        <dbReference type="ARBA" id="ARBA00023235"/>
    </source>
</evidence>
<dbReference type="Gene3D" id="3.10.50.40">
    <property type="match status" value="1"/>
</dbReference>
<dbReference type="GO" id="GO:0015031">
    <property type="term" value="P:protein transport"/>
    <property type="evidence" value="ECO:0007669"/>
    <property type="project" value="UniProtKB-UniRule"/>
</dbReference>
<proteinExistence type="inferred from homology"/>
<dbReference type="Gene3D" id="1.10.3120.10">
    <property type="entry name" value="Trigger factor, C-terminal domain"/>
    <property type="match status" value="1"/>
</dbReference>
<dbReference type="Proteomes" id="UP000014977">
    <property type="component" value="Unassembled WGS sequence"/>
</dbReference>
<dbReference type="GO" id="GO:0043335">
    <property type="term" value="P:protein unfolding"/>
    <property type="evidence" value="ECO:0007669"/>
    <property type="project" value="TreeGrafter"/>
</dbReference>
<organism evidence="13 14">
    <name type="scientific">Desulfococcus multivorans DSM 2059</name>
    <dbReference type="NCBI Taxonomy" id="1121405"/>
    <lineage>
        <taxon>Bacteria</taxon>
        <taxon>Pseudomonadati</taxon>
        <taxon>Thermodesulfobacteriota</taxon>
        <taxon>Desulfobacteria</taxon>
        <taxon>Desulfobacterales</taxon>
        <taxon>Desulfococcaceae</taxon>
        <taxon>Desulfococcus</taxon>
    </lineage>
</organism>
<keyword evidence="7 9" id="KW-0413">Isomerase</keyword>
<dbReference type="AlphaFoldDB" id="S7UND9"/>
<dbReference type="InterPro" id="IPR027304">
    <property type="entry name" value="Trigger_fact/SurA_dom_sf"/>
</dbReference>
<evidence type="ECO:0000256" key="1">
    <source>
        <dbReference type="ARBA" id="ARBA00000971"/>
    </source>
</evidence>
<keyword evidence="9" id="KW-0963">Cytoplasm</keyword>
<dbReference type="RefSeq" id="WP_020878194.1">
    <property type="nucleotide sequence ID" value="NZ_ATHJ01000107.1"/>
</dbReference>
<dbReference type="InterPro" id="IPR001179">
    <property type="entry name" value="PPIase_FKBP_dom"/>
</dbReference>
<dbReference type="NCBIfam" id="TIGR00115">
    <property type="entry name" value="tig"/>
    <property type="match status" value="1"/>
</dbReference>
<evidence type="ECO:0000256" key="3">
    <source>
        <dbReference type="ARBA" id="ARBA00013194"/>
    </source>
</evidence>
<dbReference type="Gene3D" id="3.30.70.1050">
    <property type="entry name" value="Trigger factor ribosome-binding domain"/>
    <property type="match status" value="1"/>
</dbReference>
<dbReference type="InterPro" id="IPR046357">
    <property type="entry name" value="PPIase_dom_sf"/>
</dbReference>
<keyword evidence="14" id="KW-1185">Reference proteome</keyword>
<dbReference type="PROSITE" id="PS50059">
    <property type="entry name" value="FKBP_PPIASE"/>
    <property type="match status" value="1"/>
</dbReference>
<evidence type="ECO:0000256" key="4">
    <source>
        <dbReference type="ARBA" id="ARBA00016902"/>
    </source>
</evidence>
<dbReference type="OrthoDB" id="9767721at2"/>
<keyword evidence="9 11" id="KW-0131">Cell cycle</keyword>
<dbReference type="GO" id="GO:0005737">
    <property type="term" value="C:cytoplasm"/>
    <property type="evidence" value="ECO:0007669"/>
    <property type="project" value="UniProtKB-SubCell"/>
</dbReference>
<comment type="function">
    <text evidence="9">Involved in protein export. Acts as a chaperone by maintaining the newly synthesized protein in an open conformation. Functions as a peptidyl-prolyl cis-trans isomerase.</text>
</comment>
<gene>
    <name evidence="9" type="primary">tig</name>
    <name evidence="13" type="ORF">dsmv_3104</name>
</gene>
<evidence type="ECO:0000256" key="2">
    <source>
        <dbReference type="ARBA" id="ARBA00005464"/>
    </source>
</evidence>
<dbReference type="Pfam" id="PF00254">
    <property type="entry name" value="FKBP_C"/>
    <property type="match status" value="1"/>
</dbReference>
<dbReference type="EMBL" id="ATHJ01000107">
    <property type="protein sequence ID" value="EPR35534.1"/>
    <property type="molecule type" value="Genomic_DNA"/>
</dbReference>
<dbReference type="eggNOG" id="COG0544">
    <property type="taxonomic scope" value="Bacteria"/>
</dbReference>
<dbReference type="HAMAP" id="MF_00303">
    <property type="entry name" value="Trigger_factor_Tig"/>
    <property type="match status" value="1"/>
</dbReference>
<evidence type="ECO:0000313" key="14">
    <source>
        <dbReference type="Proteomes" id="UP000014977"/>
    </source>
</evidence>
<comment type="similarity">
    <text evidence="2 9 11">Belongs to the FKBP-type PPIase family. Tig subfamily.</text>
</comment>
<comment type="caution">
    <text evidence="13">The sequence shown here is derived from an EMBL/GenBank/DDBJ whole genome shotgun (WGS) entry which is preliminary data.</text>
</comment>
<dbReference type="GO" id="GO:0051083">
    <property type="term" value="P:'de novo' cotranslational protein folding"/>
    <property type="evidence" value="ECO:0007669"/>
    <property type="project" value="TreeGrafter"/>
</dbReference>
<sequence>MEVNVEDLSSVKKVLHIEIPQDVVKREIDNAYKELKKTAKIKGFRPGKAPRQVLERHYKKDVHADVSSKLIQDSFAEAVKENNLEVIGSPQIDPPDLAYDKPYAYDAAVEIRPVLDTIDFSGIQLKKTIYKVTDQEIDTQLKALQKNLTRQEKIDEFRPARSGDFVLIDYEGFKDGKPFEETQMTENFTLKIGAGQIADAMDDAIVGMKPDETRTATVTFPEDHANDKLKGQTIEFNITLKEIRKEVVPEIDDDFAKQFGKFETLDALKAEIIQNLSQGYEKRTEQELNEQIFSTLLERIAFEVPDAMIEYELEGIVSDAERTFSYHNMSMEQIGMTHETLREKYRDTALKQVKRHLILGKIIEQEPLELSEAELVQGFENMAKTFHQPAEEIRKYYEAPENQERLAYFKHTLLEKKAIELIINKSDIEEVPAEIAAETEESV</sequence>
<comment type="subcellular location">
    <subcellularLocation>
        <location evidence="9">Cytoplasm</location>
    </subcellularLocation>
    <text evidence="9">About half TF is bound to the ribosome near the polypeptide exit tunnel while the other half is free in the cytoplasm.</text>
</comment>
<dbReference type="PANTHER" id="PTHR30560">
    <property type="entry name" value="TRIGGER FACTOR CHAPERONE AND PEPTIDYL-PROLYL CIS/TRANS ISOMERASE"/>
    <property type="match status" value="1"/>
</dbReference>
<dbReference type="STRING" id="897.B2D07_19680"/>
<keyword evidence="6 9" id="KW-0143">Chaperone</keyword>
<dbReference type="InterPro" id="IPR005215">
    <property type="entry name" value="Trig_fac"/>
</dbReference>
<dbReference type="GO" id="GO:0003755">
    <property type="term" value="F:peptidyl-prolyl cis-trans isomerase activity"/>
    <property type="evidence" value="ECO:0007669"/>
    <property type="project" value="UniProtKB-UniRule"/>
</dbReference>
<evidence type="ECO:0000256" key="11">
    <source>
        <dbReference type="RuleBase" id="RU003914"/>
    </source>
</evidence>
<dbReference type="InterPro" id="IPR008881">
    <property type="entry name" value="Trigger_fac_ribosome-bd_bac"/>
</dbReference>
<evidence type="ECO:0000256" key="6">
    <source>
        <dbReference type="ARBA" id="ARBA00023186"/>
    </source>
</evidence>